<dbReference type="PANTHER" id="PTHR23131">
    <property type="entry name" value="ENDORIBONUCLEASE LACTB2"/>
    <property type="match status" value="1"/>
</dbReference>
<dbReference type="Gene3D" id="3.60.15.10">
    <property type="entry name" value="Ribonuclease Z/Hydroxyacylglutathione hydrolase-like"/>
    <property type="match status" value="1"/>
</dbReference>
<protein>
    <recommendedName>
        <fullName evidence="1">Metallo-beta-lactamase domain-containing protein</fullName>
    </recommendedName>
</protein>
<dbReference type="RefSeq" id="WP_087457248.1">
    <property type="nucleotide sequence ID" value="NZ_CP021434.1"/>
</dbReference>
<dbReference type="EMBL" id="CP021434">
    <property type="protein sequence ID" value="ARU61878.1"/>
    <property type="molecule type" value="Genomic_DNA"/>
</dbReference>
<dbReference type="SUPFAM" id="SSF56281">
    <property type="entry name" value="Metallo-hydrolase/oxidoreductase"/>
    <property type="match status" value="1"/>
</dbReference>
<proteinExistence type="predicted"/>
<dbReference type="InterPro" id="IPR050662">
    <property type="entry name" value="Sec-metab_biosynth-thioest"/>
</dbReference>
<evidence type="ECO:0000259" key="1">
    <source>
        <dbReference type="SMART" id="SM00849"/>
    </source>
</evidence>
<dbReference type="SMART" id="SM00849">
    <property type="entry name" value="Lactamase_B"/>
    <property type="match status" value="1"/>
</dbReference>
<dbReference type="InterPro" id="IPR036866">
    <property type="entry name" value="RibonucZ/Hydroxyglut_hydro"/>
</dbReference>
<keyword evidence="3" id="KW-1185">Reference proteome</keyword>
<name>A0A1Y0IMX3_9BACL</name>
<reference evidence="3" key="1">
    <citation type="submission" date="2017-05" db="EMBL/GenBank/DDBJ databases">
        <authorList>
            <person name="Sung H."/>
        </authorList>
    </citation>
    <scope>NUCLEOTIDE SEQUENCE [LARGE SCALE GENOMIC DNA]</scope>
    <source>
        <strain evidence="3">AR23208</strain>
    </source>
</reference>
<dbReference type="PANTHER" id="PTHR23131:SF4">
    <property type="entry name" value="METALLO-BETA-LACTAMASE SUPERFAMILY POTEIN"/>
    <property type="match status" value="1"/>
</dbReference>
<dbReference type="AlphaFoldDB" id="A0A1Y0IMX3"/>
<organism evidence="2 3">
    <name type="scientific">Tumebacillus avium</name>
    <dbReference type="NCBI Taxonomy" id="1903704"/>
    <lineage>
        <taxon>Bacteria</taxon>
        <taxon>Bacillati</taxon>
        <taxon>Bacillota</taxon>
        <taxon>Bacilli</taxon>
        <taxon>Bacillales</taxon>
        <taxon>Alicyclobacillaceae</taxon>
        <taxon>Tumebacillus</taxon>
    </lineage>
</organism>
<gene>
    <name evidence="2" type="ORF">CBW65_13180</name>
</gene>
<evidence type="ECO:0000313" key="3">
    <source>
        <dbReference type="Proteomes" id="UP000195437"/>
    </source>
</evidence>
<dbReference type="InterPro" id="IPR001279">
    <property type="entry name" value="Metallo-B-lactamas"/>
</dbReference>
<sequence length="318" mass="36064">MNVHKIAVPTPFEIGDVNVYLLQDEGCLTLVDTGTNSREGERVLEQGLAEVGVRVEDLSQIVLTHFHADHAGLLERLVQRSGAKVYAHPLTHDLILPTEQGLQKRADFFDEIYLRMGLVDEVRRGKIVAEIKGYQDDMGRAGVDVALHEGDKLPGHDKWRVIYTPGHSQDHLSLYREADGMMVLGDHLLQNISSNAFIEPPARDGDERPKTLMIYREALRKVYAMEWSVGLPGHFEEIREYRELIDKRFASQEKRAAKVVEQVKAGKRTGYEICAALFPKVMNHLPLVMSETLGQLDWMTAEGKITRELNEQGVWVFR</sequence>
<dbReference type="OrthoDB" id="9802248at2"/>
<dbReference type="KEGG" id="tum:CBW65_13180"/>
<accession>A0A1Y0IMX3</accession>
<dbReference type="Pfam" id="PF00753">
    <property type="entry name" value="Lactamase_B"/>
    <property type="match status" value="1"/>
</dbReference>
<dbReference type="Proteomes" id="UP000195437">
    <property type="component" value="Chromosome"/>
</dbReference>
<feature type="domain" description="Metallo-beta-lactamase" evidence="1">
    <location>
        <begin position="16"/>
        <end position="234"/>
    </location>
</feature>
<evidence type="ECO:0000313" key="2">
    <source>
        <dbReference type="EMBL" id="ARU61878.1"/>
    </source>
</evidence>